<feature type="domain" description="S-Me-THD-like C-terminal" evidence="2">
    <location>
        <begin position="185"/>
        <end position="372"/>
    </location>
</feature>
<dbReference type="Gene3D" id="3.40.1610.10">
    <property type="entry name" value="CV3147-like domain"/>
    <property type="match status" value="1"/>
</dbReference>
<dbReference type="STRING" id="1123404.SAMN02745784_01028"/>
<protein>
    <recommendedName>
        <fullName evidence="5">DUF917 domain-containing protein</fullName>
    </recommendedName>
</protein>
<dbReference type="Gene3D" id="2.40.390.10">
    <property type="entry name" value="CV3147-like"/>
    <property type="match status" value="1"/>
</dbReference>
<accession>A0A1M4UDR8</accession>
<feature type="domain" description="S-Me-THD N-terminal" evidence="1">
    <location>
        <begin position="11"/>
        <end position="180"/>
    </location>
</feature>
<dbReference type="InterPro" id="IPR010318">
    <property type="entry name" value="S-Me-THD_N"/>
</dbReference>
<dbReference type="EMBL" id="FQTY01000003">
    <property type="protein sequence ID" value="SHE54885.1"/>
    <property type="molecule type" value="Genomic_DNA"/>
</dbReference>
<sequence>MATKRLTNRVEVEDFVRGCTFYGTGGGGLPSNGIDSLMSEIEKGNEVGWIDVNEIDDDTITVCPFLMGSIAPHTDEVKKEMERFGLTDSINKEKERLGKAVAELSKYTGKKIGAVVPIELGGANTPGPLAAGILNGIPCVDGDYTGRAIPEILQTTPYINGKVLWPVASVDEFDNICIIDKAINYRMVERIGKLIASGAYGLAGQAGFLMTGKEMKETIIPGTLTECYELGKMIRESREKGFNPIEEIIKKLDGYLLVKGTVTGKDTEDKLGYYWGTHTITGKEGFKDNIYKIWFKNENHIMWKNDKPIITSPDIIVVVDAKTGEPYANPLLKVGDEVCVIGLKAREIFKTEKGIGVLGPRYFGYDIDYKPIEERL</sequence>
<evidence type="ECO:0000313" key="4">
    <source>
        <dbReference type="Proteomes" id="UP000184114"/>
    </source>
</evidence>
<reference evidence="4" key="1">
    <citation type="submission" date="2016-11" db="EMBL/GenBank/DDBJ databases">
        <authorList>
            <person name="Varghese N."/>
            <person name="Submissions S."/>
        </authorList>
    </citation>
    <scope>NUCLEOTIDE SEQUENCE [LARGE SCALE GENOMIC DNA]</scope>
    <source>
        <strain evidence="4">DSM 18095</strain>
    </source>
</reference>
<evidence type="ECO:0000259" key="2">
    <source>
        <dbReference type="Pfam" id="PF20906"/>
    </source>
</evidence>
<gene>
    <name evidence="3" type="ORF">SAMN02745784_01028</name>
</gene>
<evidence type="ECO:0008006" key="5">
    <source>
        <dbReference type="Google" id="ProtNLM"/>
    </source>
</evidence>
<evidence type="ECO:0000259" key="1">
    <source>
        <dbReference type="Pfam" id="PF06032"/>
    </source>
</evidence>
<proteinExistence type="predicted"/>
<name>A0A1M4UDR8_9FIRM</name>
<dbReference type="InterPro" id="IPR048350">
    <property type="entry name" value="S-Me-THD-like_C"/>
</dbReference>
<dbReference type="InterPro" id="IPR027479">
    <property type="entry name" value="S-Me-THD_N_sf"/>
</dbReference>
<dbReference type="Pfam" id="PF20906">
    <property type="entry name" value="S-Me-THD_C"/>
    <property type="match status" value="1"/>
</dbReference>
<dbReference type="AlphaFoldDB" id="A0A1M4UDR8"/>
<dbReference type="Pfam" id="PF06032">
    <property type="entry name" value="S-Me-THD_N"/>
    <property type="match status" value="1"/>
</dbReference>
<dbReference type="Proteomes" id="UP000184114">
    <property type="component" value="Unassembled WGS sequence"/>
</dbReference>
<dbReference type="RefSeq" id="WP_072973878.1">
    <property type="nucleotide sequence ID" value="NZ_FQTY01000003.1"/>
</dbReference>
<dbReference type="GeneID" id="90996148"/>
<evidence type="ECO:0000313" key="3">
    <source>
        <dbReference type="EMBL" id="SHE54885.1"/>
    </source>
</evidence>
<dbReference type="InterPro" id="IPR024071">
    <property type="entry name" value="S-Me-THD_C_sf"/>
</dbReference>
<organism evidence="3 4">
    <name type="scientific">Tissierella praeacuta DSM 18095</name>
    <dbReference type="NCBI Taxonomy" id="1123404"/>
    <lineage>
        <taxon>Bacteria</taxon>
        <taxon>Bacillati</taxon>
        <taxon>Bacillota</taxon>
        <taxon>Tissierellia</taxon>
        <taxon>Tissierellales</taxon>
        <taxon>Tissierellaceae</taxon>
        <taxon>Tissierella</taxon>
    </lineage>
</organism>
<dbReference type="SUPFAM" id="SSF160991">
    <property type="entry name" value="CV3147-like"/>
    <property type="match status" value="1"/>
</dbReference>
<keyword evidence="4" id="KW-1185">Reference proteome</keyword>